<name>A0ABU7CZ74_9TELE</name>
<gene>
    <name evidence="3" type="ORF">CHARACLAT_009140</name>
</gene>
<evidence type="ECO:0000256" key="2">
    <source>
        <dbReference type="SAM" id="MobiDB-lite"/>
    </source>
</evidence>
<organism evidence="3 4">
    <name type="scientific">Characodon lateralis</name>
    <dbReference type="NCBI Taxonomy" id="208331"/>
    <lineage>
        <taxon>Eukaryota</taxon>
        <taxon>Metazoa</taxon>
        <taxon>Chordata</taxon>
        <taxon>Craniata</taxon>
        <taxon>Vertebrata</taxon>
        <taxon>Euteleostomi</taxon>
        <taxon>Actinopterygii</taxon>
        <taxon>Neopterygii</taxon>
        <taxon>Teleostei</taxon>
        <taxon>Neoteleostei</taxon>
        <taxon>Acanthomorphata</taxon>
        <taxon>Ovalentaria</taxon>
        <taxon>Atherinomorphae</taxon>
        <taxon>Cyprinodontiformes</taxon>
        <taxon>Goodeidae</taxon>
        <taxon>Characodon</taxon>
    </lineage>
</organism>
<feature type="coiled-coil region" evidence="1">
    <location>
        <begin position="62"/>
        <end position="216"/>
    </location>
</feature>
<accession>A0ABU7CZ74</accession>
<reference evidence="3 4" key="1">
    <citation type="submission" date="2021-06" db="EMBL/GenBank/DDBJ databases">
        <authorList>
            <person name="Palmer J.M."/>
        </authorList>
    </citation>
    <scope>NUCLEOTIDE SEQUENCE [LARGE SCALE GENOMIC DNA]</scope>
    <source>
        <strain evidence="3 4">CL_MEX2019</strain>
        <tissue evidence="3">Muscle</tissue>
    </source>
</reference>
<feature type="region of interest" description="Disordered" evidence="2">
    <location>
        <begin position="244"/>
        <end position="306"/>
    </location>
</feature>
<comment type="caution">
    <text evidence="3">The sequence shown here is derived from an EMBL/GenBank/DDBJ whole genome shotgun (WGS) entry which is preliminary data.</text>
</comment>
<proteinExistence type="predicted"/>
<dbReference type="EMBL" id="JAHUTJ010008745">
    <property type="protein sequence ID" value="MED6267150.1"/>
    <property type="molecule type" value="Genomic_DNA"/>
</dbReference>
<feature type="region of interest" description="Disordered" evidence="2">
    <location>
        <begin position="38"/>
        <end position="58"/>
    </location>
</feature>
<evidence type="ECO:0000256" key="1">
    <source>
        <dbReference type="SAM" id="Coils"/>
    </source>
</evidence>
<dbReference type="Proteomes" id="UP001352852">
    <property type="component" value="Unassembled WGS sequence"/>
</dbReference>
<keyword evidence="1" id="KW-0175">Coiled coil</keyword>
<keyword evidence="4" id="KW-1185">Reference proteome</keyword>
<protein>
    <submittedName>
        <fullName evidence="3">Uncharacterized protein</fullName>
    </submittedName>
</protein>
<feature type="compositionally biased region" description="Polar residues" evidence="2">
    <location>
        <begin position="259"/>
        <end position="269"/>
    </location>
</feature>
<evidence type="ECO:0000313" key="3">
    <source>
        <dbReference type="EMBL" id="MED6267150.1"/>
    </source>
</evidence>
<sequence length="313" mass="35338">MAVLQEEVKQMKLRELETLRSFREMQDTVTDLNQRWQHHMSRGSSTGSGGGHWKESPKKNAMNELQDKLMTVRLREAQAQAELREVKLKALQLESQNQIHGKLIGRHEQERSALQDRLQMLANQNKALQAQLNEMKRKQAELDCKSKEEVMAVRLREADSMAVMAELRQKIAELEIQKEEGLIKGQLNHSDSRQYITQLRDQIAELKNEIRQLRGQKAAPSSRISCGGGSTNYQDLCLTSPASAEGDYLSSDEDLNSPLPATSLYTTLSDPCHSSPRLDSEGSTDSEAEERVETHPDPQQLYGNLVCADVLDN</sequence>
<evidence type="ECO:0000313" key="4">
    <source>
        <dbReference type="Proteomes" id="UP001352852"/>
    </source>
</evidence>